<feature type="transmembrane region" description="Helical" evidence="1">
    <location>
        <begin position="12"/>
        <end position="28"/>
    </location>
</feature>
<organism evidence="2 3">
    <name type="scientific">Algoriphagus kandeliae</name>
    <dbReference type="NCBI Taxonomy" id="2562278"/>
    <lineage>
        <taxon>Bacteria</taxon>
        <taxon>Pseudomonadati</taxon>
        <taxon>Bacteroidota</taxon>
        <taxon>Cytophagia</taxon>
        <taxon>Cytophagales</taxon>
        <taxon>Cyclobacteriaceae</taxon>
        <taxon>Algoriphagus</taxon>
    </lineage>
</organism>
<comment type="caution">
    <text evidence="2">The sequence shown here is derived from an EMBL/GenBank/DDBJ whole genome shotgun (WGS) entry which is preliminary data.</text>
</comment>
<proteinExistence type="predicted"/>
<feature type="transmembrane region" description="Helical" evidence="1">
    <location>
        <begin position="211"/>
        <end position="228"/>
    </location>
</feature>
<feature type="transmembrane region" description="Helical" evidence="1">
    <location>
        <begin position="178"/>
        <end position="199"/>
    </location>
</feature>
<dbReference type="OrthoDB" id="822156at2"/>
<name>A0A4Y9QUH0_9BACT</name>
<sequence>MITISAKDSYRLTSLLMILLILGIQWGFYKPYISQFPNFVDSTPTIHIHGALLMGWMVLLVVQPMFIYLKKANWHRSLGKVSWVLGPLIIISMFLVGRGSYWRGLDFLSTNPDSPFELSDLLATMVLDIRGFISFALFWALAMAYRKNASAHMRYMIGTGLLAIGPGIGRGLSNTLGFSLQAALTITDVLDLLIVGAFLGYDLIKKKDYKPNLVIFIVFLIGSILWQFDYSNFWQNFAQSYADLLY</sequence>
<keyword evidence="1" id="KW-0472">Membrane</keyword>
<dbReference type="EMBL" id="SPSB01000002">
    <property type="protein sequence ID" value="TFV95797.1"/>
    <property type="molecule type" value="Genomic_DNA"/>
</dbReference>
<protein>
    <submittedName>
        <fullName evidence="2">Uncharacterized protein</fullName>
    </submittedName>
</protein>
<feature type="transmembrane region" description="Helical" evidence="1">
    <location>
        <begin position="153"/>
        <end position="172"/>
    </location>
</feature>
<feature type="transmembrane region" description="Helical" evidence="1">
    <location>
        <begin position="121"/>
        <end position="141"/>
    </location>
</feature>
<evidence type="ECO:0000256" key="1">
    <source>
        <dbReference type="SAM" id="Phobius"/>
    </source>
</evidence>
<evidence type="ECO:0000313" key="3">
    <source>
        <dbReference type="Proteomes" id="UP000297647"/>
    </source>
</evidence>
<reference evidence="2 3" key="1">
    <citation type="submission" date="2019-03" db="EMBL/GenBank/DDBJ databases">
        <title>Algoriphagus sp. nov, a new strain isolated from root system soil of mangrove plant Kandelia.</title>
        <authorList>
            <person name="Yin Q."/>
            <person name="Wang K."/>
            <person name="Song Z."/>
        </authorList>
    </citation>
    <scope>NUCLEOTIDE SEQUENCE [LARGE SCALE GENOMIC DNA]</scope>
    <source>
        <strain evidence="2 3">XY-J91</strain>
    </source>
</reference>
<dbReference type="RefSeq" id="WP_135072244.1">
    <property type="nucleotide sequence ID" value="NZ_SPSB01000002.1"/>
</dbReference>
<feature type="transmembrane region" description="Helical" evidence="1">
    <location>
        <begin position="48"/>
        <end position="69"/>
    </location>
</feature>
<gene>
    <name evidence="2" type="ORF">E4S40_06125</name>
</gene>
<dbReference type="Proteomes" id="UP000297647">
    <property type="component" value="Unassembled WGS sequence"/>
</dbReference>
<keyword evidence="1" id="KW-1133">Transmembrane helix</keyword>
<keyword evidence="3" id="KW-1185">Reference proteome</keyword>
<feature type="transmembrane region" description="Helical" evidence="1">
    <location>
        <begin position="81"/>
        <end position="101"/>
    </location>
</feature>
<dbReference type="AlphaFoldDB" id="A0A4Y9QUH0"/>
<accession>A0A4Y9QUH0</accession>
<keyword evidence="1" id="KW-0812">Transmembrane</keyword>
<evidence type="ECO:0000313" key="2">
    <source>
        <dbReference type="EMBL" id="TFV95797.1"/>
    </source>
</evidence>